<dbReference type="Proteomes" id="UP000694232">
    <property type="component" value="Chromosome 1"/>
</dbReference>
<evidence type="ECO:0000313" key="2">
    <source>
        <dbReference type="EMBL" id="QXO19376.1"/>
    </source>
</evidence>
<dbReference type="EMBL" id="CP076643">
    <property type="protein sequence ID" value="QXO19376.1"/>
    <property type="molecule type" value="Genomic_DNA"/>
</dbReference>
<evidence type="ECO:0000256" key="1">
    <source>
        <dbReference type="SAM" id="SignalP"/>
    </source>
</evidence>
<protein>
    <submittedName>
        <fullName evidence="2">DUF1481 domain-containing protein</fullName>
    </submittedName>
</protein>
<accession>A0A975UEL1</accession>
<keyword evidence="3" id="KW-1185">Reference proteome</keyword>
<keyword evidence="1" id="KW-0732">Signal</keyword>
<evidence type="ECO:0000313" key="3">
    <source>
        <dbReference type="Proteomes" id="UP000694232"/>
    </source>
</evidence>
<name>A0A975UEL1_9VIBR</name>
<dbReference type="Pfam" id="PF07356">
    <property type="entry name" value="DUF1481"/>
    <property type="match status" value="1"/>
</dbReference>
<gene>
    <name evidence="2" type="ORF">KNV97_17720</name>
</gene>
<dbReference type="RefSeq" id="WP_218563453.1">
    <property type="nucleotide sequence ID" value="NZ_CP076643.1"/>
</dbReference>
<dbReference type="InterPro" id="IPR016872">
    <property type="entry name" value="UCP028160"/>
</dbReference>
<feature type="signal peptide" evidence="1">
    <location>
        <begin position="1"/>
        <end position="20"/>
    </location>
</feature>
<proteinExistence type="predicted"/>
<feature type="chain" id="PRO_5036718834" evidence="1">
    <location>
        <begin position="21"/>
        <end position="235"/>
    </location>
</feature>
<organism evidence="2 3">
    <name type="scientific">Vibrio ostreae</name>
    <dbReference type="NCBI Taxonomy" id="2841925"/>
    <lineage>
        <taxon>Bacteria</taxon>
        <taxon>Pseudomonadati</taxon>
        <taxon>Pseudomonadota</taxon>
        <taxon>Gammaproteobacteria</taxon>
        <taxon>Vibrionales</taxon>
        <taxon>Vibrionaceae</taxon>
        <taxon>Vibrio</taxon>
    </lineage>
</organism>
<dbReference type="AlphaFoldDB" id="A0A975UEL1"/>
<dbReference type="PIRSF" id="PIRSF028160">
    <property type="entry name" value="UCP028160"/>
    <property type="match status" value="1"/>
</dbReference>
<dbReference type="KEGG" id="vos:KNV97_17720"/>
<dbReference type="InterPro" id="IPR010858">
    <property type="entry name" value="DUF1481"/>
</dbReference>
<reference evidence="2" key="1">
    <citation type="submission" date="2021-06" db="EMBL/GenBank/DDBJ databases">
        <title>Vibrio nov. sp., novel gut bacterium isolated from Yellow Sea oyster.</title>
        <authorList>
            <person name="Muhammad N."/>
            <person name="Nguyen T.H."/>
            <person name="Lee Y.-J."/>
            <person name="Ko J."/>
            <person name="Kim S.-G."/>
        </authorList>
    </citation>
    <scope>NUCLEOTIDE SEQUENCE</scope>
    <source>
        <strain evidence="2">OG9-811</strain>
    </source>
</reference>
<sequence>MKPFLLSAFSAALLAGCATSLPYDPLQLQQISDYSGGETAGDATSFYWTSARQDQTVSAADYVVSQRFGWYQSNYRWDEGELREVVREGMQPKERQLVPYRVQIRFDKNGDAIYQQYRVDGKVLPLNQNQLAQYQQQASELVEKTRQLDSQGLTLIQGIWDGEVFESCSDTDYSKVEFNQTLPDFVVSRLSSLDRYVAFLGSADKQTVRIDQILILDDDSHDCVKRPALIAEQDG</sequence>
<dbReference type="PROSITE" id="PS51257">
    <property type="entry name" value="PROKAR_LIPOPROTEIN"/>
    <property type="match status" value="1"/>
</dbReference>